<comment type="catalytic activity">
    <reaction evidence="2">
        <text>2 GTP = 3',3'-c-di-GMP + 2 diphosphate</text>
        <dbReference type="Rhea" id="RHEA:24898"/>
        <dbReference type="ChEBI" id="CHEBI:33019"/>
        <dbReference type="ChEBI" id="CHEBI:37565"/>
        <dbReference type="ChEBI" id="CHEBI:58805"/>
        <dbReference type="EC" id="2.7.7.65"/>
    </reaction>
</comment>
<dbReference type="RefSeq" id="WP_145641818.1">
    <property type="nucleotide sequence ID" value="NZ_VIWP01000009.1"/>
</dbReference>
<proteinExistence type="predicted"/>
<feature type="transmembrane region" description="Helical" evidence="3">
    <location>
        <begin position="6"/>
        <end position="28"/>
    </location>
</feature>
<comment type="caution">
    <text evidence="5">The sequence shown here is derived from an EMBL/GenBank/DDBJ whole genome shotgun (WGS) entry which is preliminary data.</text>
</comment>
<feature type="transmembrane region" description="Helical" evidence="3">
    <location>
        <begin position="35"/>
        <end position="53"/>
    </location>
</feature>
<dbReference type="EMBL" id="VIWP01000009">
    <property type="protein sequence ID" value="TWF48043.1"/>
    <property type="molecule type" value="Genomic_DNA"/>
</dbReference>
<name>A0A561QCH1_9HYPH</name>
<dbReference type="AlphaFoldDB" id="A0A561QCH1"/>
<keyword evidence="6" id="KW-1185">Reference proteome</keyword>
<gene>
    <name evidence="5" type="ORF">FHW37_109106</name>
</gene>
<dbReference type="SUPFAM" id="SSF55073">
    <property type="entry name" value="Nucleotide cyclase"/>
    <property type="match status" value="1"/>
</dbReference>
<dbReference type="InterPro" id="IPR029787">
    <property type="entry name" value="Nucleotide_cyclase"/>
</dbReference>
<feature type="transmembrane region" description="Helical" evidence="3">
    <location>
        <begin position="148"/>
        <end position="169"/>
    </location>
</feature>
<dbReference type="Proteomes" id="UP000320653">
    <property type="component" value="Unassembled WGS sequence"/>
</dbReference>
<dbReference type="PANTHER" id="PTHR45138:SF9">
    <property type="entry name" value="DIGUANYLATE CYCLASE DGCM-RELATED"/>
    <property type="match status" value="1"/>
</dbReference>
<dbReference type="InterPro" id="IPR050469">
    <property type="entry name" value="Diguanylate_Cyclase"/>
</dbReference>
<dbReference type="GO" id="GO:0052621">
    <property type="term" value="F:diguanylate cyclase activity"/>
    <property type="evidence" value="ECO:0007669"/>
    <property type="project" value="UniProtKB-EC"/>
</dbReference>
<dbReference type="OrthoDB" id="9812260at2"/>
<keyword evidence="3" id="KW-1133">Transmembrane helix</keyword>
<feature type="transmembrane region" description="Helical" evidence="3">
    <location>
        <begin position="59"/>
        <end position="77"/>
    </location>
</feature>
<feature type="domain" description="GGDEF" evidence="4">
    <location>
        <begin position="233"/>
        <end position="362"/>
    </location>
</feature>
<dbReference type="Pfam" id="PF00990">
    <property type="entry name" value="GGDEF"/>
    <property type="match status" value="1"/>
</dbReference>
<dbReference type="CDD" id="cd01949">
    <property type="entry name" value="GGDEF"/>
    <property type="match status" value="1"/>
</dbReference>
<feature type="transmembrane region" description="Helical" evidence="3">
    <location>
        <begin position="117"/>
        <end position="136"/>
    </location>
</feature>
<dbReference type="EC" id="2.7.7.65" evidence="1"/>
<evidence type="ECO:0000313" key="6">
    <source>
        <dbReference type="Proteomes" id="UP000320653"/>
    </source>
</evidence>
<keyword evidence="3" id="KW-0472">Membrane</keyword>
<reference evidence="5 6" key="1">
    <citation type="submission" date="2019-06" db="EMBL/GenBank/DDBJ databases">
        <title>Sorghum-associated microbial communities from plants grown in Nebraska, USA.</title>
        <authorList>
            <person name="Schachtman D."/>
        </authorList>
    </citation>
    <scope>NUCLEOTIDE SEQUENCE [LARGE SCALE GENOMIC DNA]</scope>
    <source>
        <strain evidence="5 6">1225</strain>
    </source>
</reference>
<evidence type="ECO:0000256" key="1">
    <source>
        <dbReference type="ARBA" id="ARBA00012528"/>
    </source>
</evidence>
<dbReference type="SMART" id="SM00267">
    <property type="entry name" value="GGDEF"/>
    <property type="match status" value="1"/>
</dbReference>
<feature type="transmembrane region" description="Helical" evidence="3">
    <location>
        <begin position="89"/>
        <end position="111"/>
    </location>
</feature>
<organism evidence="5 6">
    <name type="scientific">Neorhizobium alkalisoli</name>
    <dbReference type="NCBI Taxonomy" id="528178"/>
    <lineage>
        <taxon>Bacteria</taxon>
        <taxon>Pseudomonadati</taxon>
        <taxon>Pseudomonadota</taxon>
        <taxon>Alphaproteobacteria</taxon>
        <taxon>Hyphomicrobiales</taxon>
        <taxon>Rhizobiaceae</taxon>
        <taxon>Rhizobium/Agrobacterium group</taxon>
        <taxon>Neorhizobium</taxon>
    </lineage>
</organism>
<dbReference type="PANTHER" id="PTHR45138">
    <property type="entry name" value="REGULATORY COMPONENTS OF SENSORY TRANSDUCTION SYSTEM"/>
    <property type="match status" value="1"/>
</dbReference>
<dbReference type="PROSITE" id="PS50887">
    <property type="entry name" value="GGDEF"/>
    <property type="match status" value="1"/>
</dbReference>
<dbReference type="InterPro" id="IPR043128">
    <property type="entry name" value="Rev_trsase/Diguanyl_cyclase"/>
</dbReference>
<dbReference type="Gene3D" id="3.30.70.270">
    <property type="match status" value="1"/>
</dbReference>
<dbReference type="InterPro" id="IPR000160">
    <property type="entry name" value="GGDEF_dom"/>
</dbReference>
<sequence length="362" mass="38628">MTLDYASIHFCNALLNANYAAILFFLWFRRREDCLLLWGSSFLTLALSTAMMSVVDHSLAIALLFGCISANVSLLWAGTRAFDGGRPFVWEMAAVPASISVLHAALAATASLQTANAVATALLAVNVAFAAHHFFTGHGGQSNPGRRISAWALLAYLPIYAASTVLSLSGTDNHASAIVILVSDLVLNNAFMVGLVAMMEGKARQALTVLADTDPLTGALNRSGFFKRCEERSPDAVLVVDLDHFKDVNDTFGHAAGDAVLRAFHERIRTAIGEGEYIGRIGGEESAIVLTSSGSLDVGGRAEKIRNLVCDTPVFFEGHSIRVTASIGVATASKVEPIAETLRRADEAMYRAKRTGRNKVAA</sequence>
<accession>A0A561QCH1</accession>
<evidence type="ECO:0000313" key="5">
    <source>
        <dbReference type="EMBL" id="TWF48043.1"/>
    </source>
</evidence>
<evidence type="ECO:0000256" key="2">
    <source>
        <dbReference type="ARBA" id="ARBA00034247"/>
    </source>
</evidence>
<evidence type="ECO:0000256" key="3">
    <source>
        <dbReference type="SAM" id="Phobius"/>
    </source>
</evidence>
<evidence type="ECO:0000259" key="4">
    <source>
        <dbReference type="PROSITE" id="PS50887"/>
    </source>
</evidence>
<feature type="transmembrane region" description="Helical" evidence="3">
    <location>
        <begin position="175"/>
        <end position="197"/>
    </location>
</feature>
<dbReference type="NCBIfam" id="TIGR00254">
    <property type="entry name" value="GGDEF"/>
    <property type="match status" value="1"/>
</dbReference>
<keyword evidence="3" id="KW-0812">Transmembrane</keyword>
<protein>
    <recommendedName>
        <fullName evidence="1">diguanylate cyclase</fullName>
        <ecNumber evidence="1">2.7.7.65</ecNumber>
    </recommendedName>
</protein>